<gene>
    <name evidence="8" type="ORF">HINF_LOCUS4385</name>
    <name evidence="7" type="ORF">HINF_LOCUS6821</name>
</gene>
<dbReference type="Gene3D" id="3.30.70.20">
    <property type="match status" value="1"/>
</dbReference>
<comment type="caution">
    <text evidence="7">The sequence shown here is derived from an EMBL/GenBank/DDBJ whole genome shotgun (WGS) entry which is preliminary data.</text>
</comment>
<evidence type="ECO:0000256" key="3">
    <source>
        <dbReference type="ARBA" id="ARBA00022630"/>
    </source>
</evidence>
<protein>
    <submittedName>
        <fullName evidence="7">Nitroreductase Fd-NR2</fullName>
    </submittedName>
    <submittedName>
        <fullName evidence="8">Nitroreductase_Fd-NR2</fullName>
    </submittedName>
</protein>
<dbReference type="EMBL" id="CAXDID020000008">
    <property type="protein sequence ID" value="CAL5977610.1"/>
    <property type="molecule type" value="Genomic_DNA"/>
</dbReference>
<keyword evidence="5" id="KW-0560">Oxidoreductase</keyword>
<name>A0AA86NH69_9EUKA</name>
<reference evidence="8 9" key="2">
    <citation type="submission" date="2024-07" db="EMBL/GenBank/DDBJ databases">
        <authorList>
            <person name="Akdeniz Z."/>
        </authorList>
    </citation>
    <scope>NUCLEOTIDE SEQUENCE [LARGE SCALE GENOMIC DNA]</scope>
</reference>
<evidence type="ECO:0000256" key="5">
    <source>
        <dbReference type="ARBA" id="ARBA00023002"/>
    </source>
</evidence>
<dbReference type="SUPFAM" id="SSF54862">
    <property type="entry name" value="4Fe-4S ferredoxins"/>
    <property type="match status" value="1"/>
</dbReference>
<keyword evidence="3" id="KW-0285">Flavoprotein</keyword>
<reference evidence="7" key="1">
    <citation type="submission" date="2023-06" db="EMBL/GenBank/DDBJ databases">
        <authorList>
            <person name="Kurt Z."/>
        </authorList>
    </citation>
    <scope>NUCLEOTIDE SEQUENCE</scope>
</reference>
<evidence type="ECO:0000256" key="4">
    <source>
        <dbReference type="ARBA" id="ARBA00022643"/>
    </source>
</evidence>
<dbReference type="Pfam" id="PF00881">
    <property type="entry name" value="Nitroreductase"/>
    <property type="match status" value="1"/>
</dbReference>
<dbReference type="PROSITE" id="PS00198">
    <property type="entry name" value="4FE4S_FER_1"/>
    <property type="match status" value="2"/>
</dbReference>
<dbReference type="InterPro" id="IPR017900">
    <property type="entry name" value="4Fe4S_Fe_S_CS"/>
</dbReference>
<evidence type="ECO:0000256" key="1">
    <source>
        <dbReference type="ARBA" id="ARBA00001917"/>
    </source>
</evidence>
<dbReference type="Pfam" id="PF13187">
    <property type="entry name" value="Fer4_9"/>
    <property type="match status" value="1"/>
</dbReference>
<dbReference type="GO" id="GO:0016491">
    <property type="term" value="F:oxidoreductase activity"/>
    <property type="evidence" value="ECO:0007669"/>
    <property type="project" value="UniProtKB-KW"/>
</dbReference>
<dbReference type="Gene3D" id="3.40.109.10">
    <property type="entry name" value="NADH Oxidase"/>
    <property type="match status" value="1"/>
</dbReference>
<sequence length="247" mass="26957">MSVQIIQDECIQCQMCVAECPSQCLSLQDGQIAFSAKSCISCGHCFAICPKGAITLNSFTAAQAEALSSSSPLESKIINRRSIRSFKSDPLPHTVLNQLIQLTRFAPSARNTRLTQFVVIGRKTMNQIGEQVAVMIHPKMGAIQKVKDIVFRGAPHVIVAIAPESATEMQKMDGQIAVSELEIALPDEIGSFWCGFLTGAAQKNPDIRKQMNLPEGFTVVASLGVGTKDIQYARPVIRENIPVQWIE</sequence>
<evidence type="ECO:0000313" key="7">
    <source>
        <dbReference type="EMBL" id="CAI9919176.1"/>
    </source>
</evidence>
<dbReference type="InterPro" id="IPR017896">
    <property type="entry name" value="4Fe4S_Fe-S-bd"/>
</dbReference>
<keyword evidence="4" id="KW-0288">FMN</keyword>
<feature type="domain" description="4Fe-4S ferredoxin-type" evidence="6">
    <location>
        <begin position="31"/>
        <end position="59"/>
    </location>
</feature>
<proteinExistence type="inferred from homology"/>
<dbReference type="InterPro" id="IPR000415">
    <property type="entry name" value="Nitroreductase-like"/>
</dbReference>
<organism evidence="7">
    <name type="scientific">Hexamita inflata</name>
    <dbReference type="NCBI Taxonomy" id="28002"/>
    <lineage>
        <taxon>Eukaryota</taxon>
        <taxon>Metamonada</taxon>
        <taxon>Diplomonadida</taxon>
        <taxon>Hexamitidae</taxon>
        <taxon>Hexamitinae</taxon>
        <taxon>Hexamita</taxon>
    </lineage>
</organism>
<dbReference type="InterPro" id="IPR029479">
    <property type="entry name" value="Nitroreductase"/>
</dbReference>
<feature type="domain" description="4Fe-4S ferredoxin-type" evidence="6">
    <location>
        <begin position="1"/>
        <end position="30"/>
    </location>
</feature>
<evidence type="ECO:0000256" key="2">
    <source>
        <dbReference type="ARBA" id="ARBA00007118"/>
    </source>
</evidence>
<evidence type="ECO:0000313" key="9">
    <source>
        <dbReference type="Proteomes" id="UP001642409"/>
    </source>
</evidence>
<dbReference type="PANTHER" id="PTHR43673">
    <property type="entry name" value="NAD(P)H NITROREDUCTASE YDGI-RELATED"/>
    <property type="match status" value="1"/>
</dbReference>
<dbReference type="AlphaFoldDB" id="A0AA86NH69"/>
<dbReference type="PROSITE" id="PS51379">
    <property type="entry name" value="4FE4S_FER_2"/>
    <property type="match status" value="2"/>
</dbReference>
<evidence type="ECO:0000259" key="6">
    <source>
        <dbReference type="PROSITE" id="PS51379"/>
    </source>
</evidence>
<dbReference type="EMBL" id="CATOUU010000171">
    <property type="protein sequence ID" value="CAI9919176.1"/>
    <property type="molecule type" value="Genomic_DNA"/>
</dbReference>
<dbReference type="SUPFAM" id="SSF55469">
    <property type="entry name" value="FMN-dependent nitroreductase-like"/>
    <property type="match status" value="1"/>
</dbReference>
<evidence type="ECO:0000313" key="8">
    <source>
        <dbReference type="EMBL" id="CAL5977610.1"/>
    </source>
</evidence>
<keyword evidence="9" id="KW-1185">Reference proteome</keyword>
<accession>A0AA86NH69</accession>
<comment type="similarity">
    <text evidence="2">Belongs to the nitroreductase family.</text>
</comment>
<dbReference type="Proteomes" id="UP001642409">
    <property type="component" value="Unassembled WGS sequence"/>
</dbReference>
<dbReference type="PANTHER" id="PTHR43673:SF2">
    <property type="entry name" value="NITROREDUCTASE"/>
    <property type="match status" value="1"/>
</dbReference>
<comment type="cofactor">
    <cofactor evidence="1">
        <name>FMN</name>
        <dbReference type="ChEBI" id="CHEBI:58210"/>
    </cofactor>
</comment>